<gene>
    <name evidence="2" type="ORF">FF041_30600</name>
</gene>
<evidence type="ECO:0000313" key="2">
    <source>
        <dbReference type="EMBL" id="MQT04358.1"/>
    </source>
</evidence>
<protein>
    <recommendedName>
        <fullName evidence="4">Alpha/beta fold hydrolase</fullName>
    </recommendedName>
</protein>
<proteinExistence type="predicted"/>
<evidence type="ECO:0000313" key="3">
    <source>
        <dbReference type="Proteomes" id="UP000419138"/>
    </source>
</evidence>
<dbReference type="InterPro" id="IPR002918">
    <property type="entry name" value="Lipase_EstA/Esterase_EstB"/>
</dbReference>
<feature type="chain" id="PRO_5039430432" description="Alpha/beta fold hydrolase" evidence="1">
    <location>
        <begin position="22"/>
        <end position="425"/>
    </location>
</feature>
<dbReference type="Proteomes" id="UP000419138">
    <property type="component" value="Unassembled WGS sequence"/>
</dbReference>
<evidence type="ECO:0000256" key="1">
    <source>
        <dbReference type="SAM" id="SignalP"/>
    </source>
</evidence>
<dbReference type="OrthoDB" id="8871309at2"/>
<dbReference type="Gene3D" id="3.40.50.1820">
    <property type="entry name" value="alpha/beta hydrolase"/>
    <property type="match status" value="1"/>
</dbReference>
<dbReference type="AlphaFoldDB" id="A0A646KQK8"/>
<dbReference type="RefSeq" id="WP_153525749.1">
    <property type="nucleotide sequence ID" value="NZ_JBEPDZ010000022.1"/>
</dbReference>
<dbReference type="Pfam" id="PF01674">
    <property type="entry name" value="Lipase_2"/>
    <property type="match status" value="1"/>
</dbReference>
<sequence>MKTRPALLMTLLTMGMTLALAIGLTPAAPTVAHAETKLDHRPIVFVHGYNSGPGVWNGTKDRAKTYGYNENELFAFDYSKFTPGDTTILNIAAKLGAYIKDSKLTDKSPDGKIDIVAHSMGGLVSRAYLKQELGHKITSHLMTYGTPNHGTNLADWGCGTGVKCDGQTGEMQRNSTVLQYLNQDDETYGATEYATVRANVGDELIVNVAHAGTDLCDGMVFGETEKGDDAGNYAGRTSVINGAELNLVSSCLAHDGLRNDPWVVEKTLQWIADADGAHTPKAAQIVCGPLAEHWGKDKWVAAYAQSCVTATGAPKAKTKTVSTELQIRGCGYYYSFAATWWYAGRSDVTCEVAYEGTLLRKGSQLAHTKSSRSENARTMEISTDGATASKGDTVSGTWTFGAHAYQDSEWDVKDATAETGTLTLS</sequence>
<keyword evidence="1" id="KW-0732">Signal</keyword>
<organism evidence="2 3">
    <name type="scientific">Streptomyces jumonjinensis</name>
    <dbReference type="NCBI Taxonomy" id="1945"/>
    <lineage>
        <taxon>Bacteria</taxon>
        <taxon>Bacillati</taxon>
        <taxon>Actinomycetota</taxon>
        <taxon>Actinomycetes</taxon>
        <taxon>Kitasatosporales</taxon>
        <taxon>Streptomycetaceae</taxon>
        <taxon>Streptomyces</taxon>
    </lineage>
</organism>
<dbReference type="SUPFAM" id="SSF53474">
    <property type="entry name" value="alpha/beta-Hydrolases"/>
    <property type="match status" value="1"/>
</dbReference>
<dbReference type="PANTHER" id="PTHR32015:SF1">
    <property type="entry name" value="LIPASE"/>
    <property type="match status" value="1"/>
</dbReference>
<comment type="caution">
    <text evidence="2">The sequence shown here is derived from an EMBL/GenBank/DDBJ whole genome shotgun (WGS) entry which is preliminary data.</text>
</comment>
<feature type="signal peptide" evidence="1">
    <location>
        <begin position="1"/>
        <end position="21"/>
    </location>
</feature>
<dbReference type="InterPro" id="IPR029058">
    <property type="entry name" value="AB_hydrolase_fold"/>
</dbReference>
<dbReference type="GO" id="GO:0016042">
    <property type="term" value="P:lipid catabolic process"/>
    <property type="evidence" value="ECO:0007669"/>
    <property type="project" value="InterPro"/>
</dbReference>
<dbReference type="EMBL" id="VCLA01000191">
    <property type="protein sequence ID" value="MQT04358.1"/>
    <property type="molecule type" value="Genomic_DNA"/>
</dbReference>
<name>A0A646KQK8_STRJU</name>
<dbReference type="PANTHER" id="PTHR32015">
    <property type="entry name" value="FASTING INDUCED LIPASE"/>
    <property type="match status" value="1"/>
</dbReference>
<dbReference type="GO" id="GO:0016298">
    <property type="term" value="F:lipase activity"/>
    <property type="evidence" value="ECO:0007669"/>
    <property type="project" value="TreeGrafter"/>
</dbReference>
<reference evidence="2 3" key="1">
    <citation type="submission" date="2019-05" db="EMBL/GenBank/DDBJ databases">
        <title>Comparative genomics and metabolomics analyses of clavulanic acid producing Streptomyces species provides insight into specialized metabolism and evolution of beta-lactam biosynthetic gene clusters.</title>
        <authorList>
            <person name="Moore M.A."/>
            <person name="Cruz-Morales P."/>
            <person name="Barona Gomez F."/>
            <person name="Kapil T."/>
        </authorList>
    </citation>
    <scope>NUCLEOTIDE SEQUENCE [LARGE SCALE GENOMIC DNA]</scope>
    <source>
        <strain evidence="2 3">NRRL 5741</strain>
    </source>
</reference>
<keyword evidence="3" id="KW-1185">Reference proteome</keyword>
<evidence type="ECO:0008006" key="4">
    <source>
        <dbReference type="Google" id="ProtNLM"/>
    </source>
</evidence>
<accession>A0A646KQK8</accession>